<reference evidence="2" key="2">
    <citation type="submission" date="2020-09" db="EMBL/GenBank/DDBJ databases">
        <authorList>
            <person name="Sun Q."/>
            <person name="Kim S."/>
        </authorList>
    </citation>
    <scope>NUCLEOTIDE SEQUENCE</scope>
    <source>
        <strain evidence="2">KCTC 12710</strain>
    </source>
</reference>
<dbReference type="Proteomes" id="UP000636004">
    <property type="component" value="Unassembled WGS sequence"/>
</dbReference>
<name>A0A918QTF0_9FLAO</name>
<accession>A0A918QTF0</accession>
<evidence type="ECO:0000256" key="1">
    <source>
        <dbReference type="SAM" id="Coils"/>
    </source>
</evidence>
<dbReference type="EMBL" id="BMWZ01000001">
    <property type="protein sequence ID" value="GGZ71863.1"/>
    <property type="molecule type" value="Genomic_DNA"/>
</dbReference>
<dbReference type="AlphaFoldDB" id="A0A918QTF0"/>
<gene>
    <name evidence="2" type="ORF">GCM10007028_06530</name>
</gene>
<proteinExistence type="predicted"/>
<keyword evidence="1" id="KW-0175">Coiled coil</keyword>
<protein>
    <submittedName>
        <fullName evidence="2">Uncharacterized protein</fullName>
    </submittedName>
</protein>
<evidence type="ECO:0000313" key="2">
    <source>
        <dbReference type="EMBL" id="GGZ71863.1"/>
    </source>
</evidence>
<keyword evidence="3" id="KW-1185">Reference proteome</keyword>
<evidence type="ECO:0000313" key="3">
    <source>
        <dbReference type="Proteomes" id="UP000636004"/>
    </source>
</evidence>
<reference evidence="2" key="1">
    <citation type="journal article" date="2014" name="Int. J. Syst. Evol. Microbiol.">
        <title>Complete genome sequence of Corynebacterium casei LMG S-19264T (=DSM 44701T), isolated from a smear-ripened cheese.</title>
        <authorList>
            <consortium name="US DOE Joint Genome Institute (JGI-PGF)"/>
            <person name="Walter F."/>
            <person name="Albersmeier A."/>
            <person name="Kalinowski J."/>
            <person name="Ruckert C."/>
        </authorList>
    </citation>
    <scope>NUCLEOTIDE SEQUENCE</scope>
    <source>
        <strain evidence="2">KCTC 12710</strain>
    </source>
</reference>
<organism evidence="2 3">
    <name type="scientific">Algibacter mikhailovii</name>
    <dbReference type="NCBI Taxonomy" id="425498"/>
    <lineage>
        <taxon>Bacteria</taxon>
        <taxon>Pseudomonadati</taxon>
        <taxon>Bacteroidota</taxon>
        <taxon>Flavobacteriia</taxon>
        <taxon>Flavobacteriales</taxon>
        <taxon>Flavobacteriaceae</taxon>
        <taxon>Algibacter</taxon>
    </lineage>
</organism>
<comment type="caution">
    <text evidence="2">The sequence shown here is derived from an EMBL/GenBank/DDBJ whole genome shotgun (WGS) entry which is preliminary data.</text>
</comment>
<sequence length="383" mass="44488">MYPVIYEGTLEGLKTKIIIMKTIKNLKTKIVSLSMMMVLSIGNISNVFANNMDPVLTTSNIKEPVKLNASNLIQSASKALTYTIKASKESKDSRIKADNKDAAPYWQALKNLNSQLDKAERGAMLKDESFFLAMAAAITTSEELKIAYQMTNVSDNKIQEGITKTSDAIQLLYVNFSKEGQDKDANKPLNKQEREQLEKLKEKQKELQVKLNDMEKKMGKNSKGVKELREKSKELENAKNNRHDYFWAMHSFHMMHGWMMGWHWYWGPMGGWCSGFSVVIFDSYYDYYAWDSGYDWGYLDAVVDIEYELEVELDDLEVELYDDYINDYELIEQDYMDTYDMPESLNDTYDNGGLDVQSMDLEQDNYEQYDLDMPELDYNDLDW</sequence>
<feature type="coiled-coil region" evidence="1">
    <location>
        <begin position="190"/>
        <end position="241"/>
    </location>
</feature>